<reference evidence="2" key="1">
    <citation type="submission" date="2013-08" db="EMBL/GenBank/DDBJ databases">
        <authorList>
            <person name="Mendez C."/>
            <person name="Richter M."/>
            <person name="Ferrer M."/>
            <person name="Sanchez J."/>
        </authorList>
    </citation>
    <scope>NUCLEOTIDE SEQUENCE</scope>
</reference>
<feature type="non-terminal residue" evidence="2">
    <location>
        <position position="1"/>
    </location>
</feature>
<evidence type="ECO:0000256" key="1">
    <source>
        <dbReference type="SAM" id="MobiDB-lite"/>
    </source>
</evidence>
<organism evidence="2">
    <name type="scientific">mine drainage metagenome</name>
    <dbReference type="NCBI Taxonomy" id="410659"/>
    <lineage>
        <taxon>unclassified sequences</taxon>
        <taxon>metagenomes</taxon>
        <taxon>ecological metagenomes</taxon>
    </lineage>
</organism>
<dbReference type="Gene3D" id="3.30.70.1430">
    <property type="entry name" value="Multidrug efflux transporter AcrB pore domain"/>
    <property type="match status" value="1"/>
</dbReference>
<feature type="compositionally biased region" description="Low complexity" evidence="1">
    <location>
        <begin position="74"/>
        <end position="83"/>
    </location>
</feature>
<feature type="region of interest" description="Disordered" evidence="1">
    <location>
        <begin position="60"/>
        <end position="83"/>
    </location>
</feature>
<name>T1C7D1_9ZZZZ</name>
<dbReference type="EMBL" id="AUZZ01002215">
    <property type="protein sequence ID" value="EQD61219.1"/>
    <property type="molecule type" value="Genomic_DNA"/>
</dbReference>
<evidence type="ECO:0000313" key="2">
    <source>
        <dbReference type="EMBL" id="EQD61219.1"/>
    </source>
</evidence>
<gene>
    <name evidence="2" type="ORF">B2A_03308</name>
</gene>
<dbReference type="Gene3D" id="1.20.1640.10">
    <property type="entry name" value="Multidrug efflux transporter AcrB transmembrane domain"/>
    <property type="match status" value="1"/>
</dbReference>
<sequence length="83" mass="8717">LGSEFMPPLGEGTLLYMPTALPGLSYGKAAQLLQQTDRLLKTVPEVATVFGKAGRAHTATDPAPINMFETTSPSSRAASGRRA</sequence>
<comment type="caution">
    <text evidence="2">The sequence shown here is derived from an EMBL/GenBank/DDBJ whole genome shotgun (WGS) entry which is preliminary data.</text>
</comment>
<reference evidence="2" key="2">
    <citation type="journal article" date="2014" name="ISME J.">
        <title>Microbial stratification in low pH oxic and suboxic macroscopic growths along an acid mine drainage.</title>
        <authorList>
            <person name="Mendez-Garcia C."/>
            <person name="Mesa V."/>
            <person name="Sprenger R.R."/>
            <person name="Richter M."/>
            <person name="Diez M.S."/>
            <person name="Solano J."/>
            <person name="Bargiela R."/>
            <person name="Golyshina O.V."/>
            <person name="Manteca A."/>
            <person name="Ramos J.L."/>
            <person name="Gallego J.R."/>
            <person name="Llorente I."/>
            <person name="Martins Dos Santos V.A."/>
            <person name="Jensen O.N."/>
            <person name="Pelaez A.I."/>
            <person name="Sanchez J."/>
            <person name="Ferrer M."/>
        </authorList>
    </citation>
    <scope>NUCLEOTIDE SEQUENCE</scope>
</reference>
<proteinExistence type="predicted"/>
<protein>
    <submittedName>
        <fullName evidence="2">Heavy metal RND efflux transporter, CzcA family protein</fullName>
    </submittedName>
</protein>
<accession>T1C7D1</accession>
<dbReference type="AlphaFoldDB" id="T1C7D1"/>